<comment type="caution">
    <text evidence="2">The sequence shown here is derived from an EMBL/GenBank/DDBJ whole genome shotgun (WGS) entry which is preliminary data.</text>
</comment>
<evidence type="ECO:0000256" key="1">
    <source>
        <dbReference type="SAM" id="MobiDB-lite"/>
    </source>
</evidence>
<evidence type="ECO:0000313" key="3">
    <source>
        <dbReference type="Proteomes" id="UP000749559"/>
    </source>
</evidence>
<feature type="region of interest" description="Disordered" evidence="1">
    <location>
        <begin position="142"/>
        <end position="169"/>
    </location>
</feature>
<sequence length="169" mass="18908">MSSNSEEDFVLRLSEDEHDVPGKKSLQGKAQRECSSCKRVLAIRTRKCPSCGNVFPKRKIQVRKLASTTDFGRKYKTMKKHADELHLSDKWDIVIIKCKKHTGQQGQSYECYGTEGIGKEIADGIAPDFEKLFKTKNFGSKKATEATAVVEQNTDGAERATDETTRTSS</sequence>
<evidence type="ECO:0000313" key="2">
    <source>
        <dbReference type="EMBL" id="CAH1798742.1"/>
    </source>
</evidence>
<accession>A0A8J1TCV7</accession>
<feature type="compositionally biased region" description="Basic and acidic residues" evidence="1">
    <location>
        <begin position="156"/>
        <end position="169"/>
    </location>
</feature>
<organism evidence="2 3">
    <name type="scientific">Owenia fusiformis</name>
    <name type="common">Polychaete worm</name>
    <dbReference type="NCBI Taxonomy" id="6347"/>
    <lineage>
        <taxon>Eukaryota</taxon>
        <taxon>Metazoa</taxon>
        <taxon>Spiralia</taxon>
        <taxon>Lophotrochozoa</taxon>
        <taxon>Annelida</taxon>
        <taxon>Polychaeta</taxon>
        <taxon>Sedentaria</taxon>
        <taxon>Canalipalpata</taxon>
        <taxon>Sabellida</taxon>
        <taxon>Oweniida</taxon>
        <taxon>Oweniidae</taxon>
        <taxon>Owenia</taxon>
    </lineage>
</organism>
<keyword evidence="3" id="KW-1185">Reference proteome</keyword>
<dbReference type="AlphaFoldDB" id="A0A8J1TCV7"/>
<feature type="region of interest" description="Disordered" evidence="1">
    <location>
        <begin position="1"/>
        <end position="26"/>
    </location>
</feature>
<feature type="compositionally biased region" description="Basic and acidic residues" evidence="1">
    <location>
        <begin position="9"/>
        <end position="22"/>
    </location>
</feature>
<gene>
    <name evidence="2" type="ORF">OFUS_LOCUS22836</name>
</gene>
<reference evidence="2" key="1">
    <citation type="submission" date="2022-03" db="EMBL/GenBank/DDBJ databases">
        <authorList>
            <person name="Martin C."/>
        </authorList>
    </citation>
    <scope>NUCLEOTIDE SEQUENCE</scope>
</reference>
<name>A0A8J1TCV7_OWEFU</name>
<protein>
    <submittedName>
        <fullName evidence="2">Uncharacterized protein</fullName>
    </submittedName>
</protein>
<dbReference type="EMBL" id="CAIIXF020000011">
    <property type="protein sequence ID" value="CAH1798742.1"/>
    <property type="molecule type" value="Genomic_DNA"/>
</dbReference>
<proteinExistence type="predicted"/>
<dbReference type="Proteomes" id="UP000749559">
    <property type="component" value="Unassembled WGS sequence"/>
</dbReference>